<feature type="compositionally biased region" description="Low complexity" evidence="1">
    <location>
        <begin position="283"/>
        <end position="305"/>
    </location>
</feature>
<evidence type="ECO:0000313" key="3">
    <source>
        <dbReference type="EMBL" id="KAL3790685.1"/>
    </source>
</evidence>
<feature type="region of interest" description="Disordered" evidence="1">
    <location>
        <begin position="1020"/>
        <end position="1050"/>
    </location>
</feature>
<feature type="region of interest" description="Disordered" evidence="1">
    <location>
        <begin position="1080"/>
        <end position="1148"/>
    </location>
</feature>
<feature type="compositionally biased region" description="Basic residues" evidence="1">
    <location>
        <begin position="333"/>
        <end position="344"/>
    </location>
</feature>
<feature type="compositionally biased region" description="Polar residues" evidence="1">
    <location>
        <begin position="1501"/>
        <end position="1541"/>
    </location>
</feature>
<dbReference type="InterPro" id="IPR036034">
    <property type="entry name" value="PDZ_sf"/>
</dbReference>
<feature type="compositionally biased region" description="Basic residues" evidence="1">
    <location>
        <begin position="858"/>
        <end position="869"/>
    </location>
</feature>
<dbReference type="Pfam" id="PF17820">
    <property type="entry name" value="PDZ_6"/>
    <property type="match status" value="1"/>
</dbReference>
<organism evidence="3 4">
    <name type="scientific">Cyclotella cryptica</name>
    <dbReference type="NCBI Taxonomy" id="29204"/>
    <lineage>
        <taxon>Eukaryota</taxon>
        <taxon>Sar</taxon>
        <taxon>Stramenopiles</taxon>
        <taxon>Ochrophyta</taxon>
        <taxon>Bacillariophyta</taxon>
        <taxon>Coscinodiscophyceae</taxon>
        <taxon>Thalassiosirophycidae</taxon>
        <taxon>Stephanodiscales</taxon>
        <taxon>Stephanodiscaceae</taxon>
        <taxon>Cyclotella</taxon>
    </lineage>
</organism>
<protein>
    <recommendedName>
        <fullName evidence="2">PDZ domain-containing protein</fullName>
    </recommendedName>
</protein>
<feature type="compositionally biased region" description="Basic and acidic residues" evidence="1">
    <location>
        <begin position="787"/>
        <end position="802"/>
    </location>
</feature>
<evidence type="ECO:0000259" key="2">
    <source>
        <dbReference type="PROSITE" id="PS50106"/>
    </source>
</evidence>
<feature type="region of interest" description="Disordered" evidence="1">
    <location>
        <begin position="202"/>
        <end position="234"/>
    </location>
</feature>
<feature type="region of interest" description="Disordered" evidence="1">
    <location>
        <begin position="1"/>
        <end position="29"/>
    </location>
</feature>
<gene>
    <name evidence="3" type="ORF">HJC23_009785</name>
</gene>
<comment type="caution">
    <text evidence="3">The sequence shown here is derived from an EMBL/GenBank/DDBJ whole genome shotgun (WGS) entry which is preliminary data.</text>
</comment>
<feature type="compositionally biased region" description="Polar residues" evidence="1">
    <location>
        <begin position="1122"/>
        <end position="1135"/>
    </location>
</feature>
<feature type="region of interest" description="Disordered" evidence="1">
    <location>
        <begin position="135"/>
        <end position="166"/>
    </location>
</feature>
<feature type="region of interest" description="Disordered" evidence="1">
    <location>
        <begin position="647"/>
        <end position="702"/>
    </location>
</feature>
<accession>A0ABD3PRK6</accession>
<feature type="region of interest" description="Disordered" evidence="1">
    <location>
        <begin position="259"/>
        <end position="371"/>
    </location>
</feature>
<feature type="compositionally biased region" description="Pro residues" evidence="1">
    <location>
        <begin position="314"/>
        <end position="323"/>
    </location>
</feature>
<feature type="region of interest" description="Disordered" evidence="1">
    <location>
        <begin position="841"/>
        <end position="885"/>
    </location>
</feature>
<dbReference type="PROSITE" id="PS50106">
    <property type="entry name" value="PDZ"/>
    <property type="match status" value="1"/>
</dbReference>
<dbReference type="SMART" id="SM00228">
    <property type="entry name" value="PDZ"/>
    <property type="match status" value="1"/>
</dbReference>
<feature type="region of interest" description="Disordered" evidence="1">
    <location>
        <begin position="456"/>
        <end position="478"/>
    </location>
</feature>
<dbReference type="SUPFAM" id="SSF50156">
    <property type="entry name" value="PDZ domain-like"/>
    <property type="match status" value="1"/>
</dbReference>
<dbReference type="Gene3D" id="2.30.42.10">
    <property type="match status" value="1"/>
</dbReference>
<sequence length="1578" mass="176078">MARHWDHSRSPNWHRNGVSPDDVPRAPRGNTLVRLDSQIFFPSDKDPQSVPNLSEPMHQIYLFSQYMNVFIISHVRRTPICRPTQNVPSKTALGNLGFDVEREVLFLCPTTSTRNSNITLTNPAQIANKAMSGPLARSAHMRMKMKREKGGTPRPSPRSTPLSPAQQTVAKELLLAVAVATAATSSTDEMKPEEVSFDHLAQETPALSPTSEVSGTSPRSKSRPRVSRGGINSLETEGDLVVESAVSPRGRSAEILVRHSAKPHSDHTHPKRHGPSPVGMPAQQQQLPQHLGLQEQQEQQQTPRQQNHHNSPLPLAPISPPAHSPTNFESTLHKHGPYTGKNHRSPTAATFPSRPQRGYDSSNENNEDQQYHVDQIQRLQIEERQAMEIVQREKEEMAEMHGWTREPFSGDASHSFVSGNDGAFDPFAPSPVTVPNDWGNSPDFEDANFERSYSPRVVHHQQHSSTGQFEQQQQQQPRRANLINNARPANFSSRSSRSHHANWISTTHPASFHIWSSKSHLGNLNSNIIRRGNLRSNHRRTFHNNTDRKRSRAIFQNAMVPSEVDDELNVYSPNHKDGSKMMTIEGNDDFVYYDSNNPEYFEHDVIHSPDEDPINSVEHFDGGADLEYHTNADEEYQQVQEVLPLADNGLNHPVSDGYARASSGQTVDSDQALTGTPVRKKETNRPKKKRPSKKEPKFIIENVGSADSLDRLKERSDPRYAIHNSWLHEEEGEDGNEENQIPQKRIMRGHSHKYNEIVATVKRYDDIDSGRQESGSNVLPVEVVSKGQKEKQALSEVERQGPEDSEEEYSDSRKVVLPQRIGMSRSWDGGKVNETTALDLSKSWDAPSENGQSESHHHGWKNTPTKKQRNLWDSDEFDEDNNESPLRHRQFIGASKSWDWNKSGASGAKDNHAFGQWDKAGTDWAGDIDNTHDAPSDKAPKNQEYEDLDRIAIDVVKMSNTGIPYELDTGIEKEQVSDYDDDDSIFAFDKKEKKEDELPPVPVNPQDIFAKINKGLKQADNARNRALRGDSMSTAESDYSENVSEPQAQQCKPVVNKNVAFAKEKDNTIHTYLVEDSHFDTASTNFESNDDEDDREEEDAASNEERRESASPRNSKRIASPTPVSSQVRGTSLSTIDGGISTRKTNALPSGERVNHVGQIAQTKKTVYYQSDEDTYYTNEESTFGSSFKSSRSGVTIEQQKELSLLEHVDIAMTAVAASLGGLLGPPPKADDDKSLATEQDDNTNGQSTMLSDVNSKQSGDWFGYVERVLFPSKDTETVEGDRSVITENEYSVSQYNTESMNTEIESKSKYSEFTDSYAEEEEDEAYLLQQALAAARAVHHIHDVEYDETKEIDVLTDIKFHVVNVKLPLGLLFQEHEVGAWVSRVVPDGNGAKKGVQHGDQLAAINGKSAVHASIDEVAATISRTPHNQGVELTFLRYIGPLRPVPGAIIQEGFEVTDKSVNKMKPPPRPPKSKPRSPPKTIPKFFKTRSPPTSPKERSSPSNLTLNPARSPSSAKRLPTSSSSSPRKVNEVAISSSSSPRKVDEVSPPDNGGNENSRSNHKKKSVLGKMTIFKKKK</sequence>
<dbReference type="InterPro" id="IPR001478">
    <property type="entry name" value="PDZ"/>
</dbReference>
<feature type="compositionally biased region" description="Polar residues" evidence="1">
    <location>
        <begin position="662"/>
        <end position="674"/>
    </location>
</feature>
<keyword evidence="4" id="KW-1185">Reference proteome</keyword>
<feature type="compositionally biased region" description="Acidic residues" evidence="1">
    <location>
        <begin position="1088"/>
        <end position="1102"/>
    </location>
</feature>
<feature type="compositionally biased region" description="Polar residues" evidence="1">
    <location>
        <begin position="205"/>
        <end position="216"/>
    </location>
</feature>
<feature type="region of interest" description="Disordered" evidence="1">
    <location>
        <begin position="1222"/>
        <end position="1253"/>
    </location>
</feature>
<feature type="compositionally biased region" description="Polar residues" evidence="1">
    <location>
        <begin position="1031"/>
        <end position="1050"/>
    </location>
</feature>
<dbReference type="EMBL" id="JABMIG020000124">
    <property type="protein sequence ID" value="KAL3790685.1"/>
    <property type="molecule type" value="Genomic_DNA"/>
</dbReference>
<feature type="compositionally biased region" description="Polar residues" evidence="1">
    <location>
        <begin position="1243"/>
        <end position="1253"/>
    </location>
</feature>
<dbReference type="Proteomes" id="UP001516023">
    <property type="component" value="Unassembled WGS sequence"/>
</dbReference>
<dbReference type="CDD" id="cd00136">
    <property type="entry name" value="PDZ_canonical"/>
    <property type="match status" value="1"/>
</dbReference>
<proteinExistence type="predicted"/>
<feature type="region of interest" description="Disordered" evidence="1">
    <location>
        <begin position="1457"/>
        <end position="1578"/>
    </location>
</feature>
<reference evidence="3 4" key="1">
    <citation type="journal article" date="2020" name="G3 (Bethesda)">
        <title>Improved Reference Genome for Cyclotella cryptica CCMP332, a Model for Cell Wall Morphogenesis, Salinity Adaptation, and Lipid Production in Diatoms (Bacillariophyta).</title>
        <authorList>
            <person name="Roberts W.R."/>
            <person name="Downey K.M."/>
            <person name="Ruck E.C."/>
            <person name="Traller J.C."/>
            <person name="Alverson A.J."/>
        </authorList>
    </citation>
    <scope>NUCLEOTIDE SEQUENCE [LARGE SCALE GENOMIC DNA]</scope>
    <source>
        <strain evidence="3 4">CCMP332</strain>
    </source>
</reference>
<feature type="compositionally biased region" description="Acidic residues" evidence="1">
    <location>
        <begin position="873"/>
        <end position="882"/>
    </location>
</feature>
<dbReference type="InterPro" id="IPR041489">
    <property type="entry name" value="PDZ_6"/>
</dbReference>
<name>A0ABD3PRK6_9STRA</name>
<evidence type="ECO:0000313" key="4">
    <source>
        <dbReference type="Proteomes" id="UP001516023"/>
    </source>
</evidence>
<feature type="domain" description="PDZ" evidence="2">
    <location>
        <begin position="1358"/>
        <end position="1438"/>
    </location>
</feature>
<feature type="compositionally biased region" description="Low complexity" evidence="1">
    <location>
        <begin position="463"/>
        <end position="476"/>
    </location>
</feature>
<feature type="compositionally biased region" description="Basic residues" evidence="1">
    <location>
        <begin position="1560"/>
        <end position="1578"/>
    </location>
</feature>
<feature type="region of interest" description="Disordered" evidence="1">
    <location>
        <begin position="768"/>
        <end position="814"/>
    </location>
</feature>
<evidence type="ECO:0000256" key="1">
    <source>
        <dbReference type="SAM" id="MobiDB-lite"/>
    </source>
</evidence>